<dbReference type="RefSeq" id="WP_150557905.1">
    <property type="nucleotide sequence ID" value="NZ_CABPST010000001.1"/>
</dbReference>
<dbReference type="OrthoDB" id="8937167at2"/>
<dbReference type="EMBL" id="CABPST010000001">
    <property type="protein sequence ID" value="VVE86528.1"/>
    <property type="molecule type" value="Genomic_DNA"/>
</dbReference>
<dbReference type="AlphaFoldDB" id="A0A5E5BME5"/>
<name>A0A5E5BME5_9BURK</name>
<gene>
    <name evidence="2" type="ORF">PBR20603_00448</name>
</gene>
<feature type="compositionally biased region" description="Low complexity" evidence="1">
    <location>
        <begin position="664"/>
        <end position="699"/>
    </location>
</feature>
<feature type="compositionally biased region" description="Basic and acidic residues" evidence="1">
    <location>
        <begin position="89"/>
        <end position="100"/>
    </location>
</feature>
<dbReference type="Proteomes" id="UP000382040">
    <property type="component" value="Unassembled WGS sequence"/>
</dbReference>
<evidence type="ECO:0000313" key="3">
    <source>
        <dbReference type="Proteomes" id="UP000382040"/>
    </source>
</evidence>
<protein>
    <submittedName>
        <fullName evidence="2">Uncharacterized protein</fullName>
    </submittedName>
</protein>
<feature type="region of interest" description="Disordered" evidence="1">
    <location>
        <begin position="638"/>
        <end position="710"/>
    </location>
</feature>
<reference evidence="2 3" key="1">
    <citation type="submission" date="2019-08" db="EMBL/GenBank/DDBJ databases">
        <authorList>
            <person name="Peeters C."/>
        </authorList>
    </citation>
    <scope>NUCLEOTIDE SEQUENCE [LARGE SCALE GENOMIC DNA]</scope>
    <source>
        <strain evidence="2 3">LMG 20603</strain>
    </source>
</reference>
<evidence type="ECO:0000313" key="2">
    <source>
        <dbReference type="EMBL" id="VVE86528.1"/>
    </source>
</evidence>
<organism evidence="2 3">
    <name type="scientific">Pandoraea bronchicola</name>
    <dbReference type="NCBI Taxonomy" id="2508287"/>
    <lineage>
        <taxon>Bacteria</taxon>
        <taxon>Pseudomonadati</taxon>
        <taxon>Pseudomonadota</taxon>
        <taxon>Betaproteobacteria</taxon>
        <taxon>Burkholderiales</taxon>
        <taxon>Burkholderiaceae</taxon>
        <taxon>Pandoraea</taxon>
    </lineage>
</organism>
<sequence>MPYLSHHRLTNATPHYGIPPTANHREPRPRAPFATELRHVCLARATHAAHAVDMRIRLSPASPMAWRTAFAVMLVAANTGTPNALPTDEPQRDQDMHPADPGEGGRIPANPAPPPAEISVMRENEQADVLRVSIEHSPIRTHYAFGDVLRAISAGDQPLRKLSESICVFHELLSGNALDPRTGATLQQIAGLIGMATGLIPQVQQLRIANEVGGTPLTSGEMDETVQRVDPRNFAGSEGGRATQRVVNLPFLPDAANAAHVVRRLPSEPVETYVRPEADGAPVPPQAPLVHERARDTDEAQSYAIAQAPHSPDTVNPSPADFKIESERAFLRGYERILTPDALPTDRHARLMLVNGHHHIRGEAGYYRATRARDGNHWLVDAPQGSDAKAQVPVTYDAASGQWRAHAPLRLCGGGGCAPSRKATPDGIAIKYQQIADAVRHLPEAHVRTAIERAFHDVSRLRLMRTHRGELRPMRNNAMTGHRAALAEAMKLIDPKASLLVQQREAAIATTHYYWSREAEAEAFCQENAEVLFHFLLEHGVPDDRIRMITVQPRDRPPHVVVLYTESQVILDLLELATPQPPVIGYTDGVDDMSFSAWLFMTRDTTVLLDAWSSTQATSFAHATSEQRLADTLDAALADTGHRPGSPYVVSITRPLRGQRSRTAGQGSMASRGSAGSSDASGSSGRASAASGASASPRSHLPHGGPPAMR</sequence>
<accession>A0A5E5BME5</accession>
<feature type="region of interest" description="Disordered" evidence="1">
    <location>
        <begin position="1"/>
        <end position="29"/>
    </location>
</feature>
<keyword evidence="3" id="KW-1185">Reference proteome</keyword>
<feature type="region of interest" description="Disordered" evidence="1">
    <location>
        <begin position="81"/>
        <end position="112"/>
    </location>
</feature>
<proteinExistence type="predicted"/>
<evidence type="ECO:0000256" key="1">
    <source>
        <dbReference type="SAM" id="MobiDB-lite"/>
    </source>
</evidence>